<dbReference type="UniPathway" id="UPA00391"/>
<dbReference type="GO" id="GO:0008616">
    <property type="term" value="P:tRNA queuosine(34) biosynthetic process"/>
    <property type="evidence" value="ECO:0007669"/>
    <property type="project" value="UniProtKB-UniRule"/>
</dbReference>
<feature type="binding site" evidence="11">
    <location>
        <begin position="13"/>
        <end position="23"/>
    </location>
    <ligand>
        <name>ATP</name>
        <dbReference type="ChEBI" id="CHEBI:30616"/>
    </ligand>
</feature>
<dbReference type="PIRSF" id="PIRSF006293">
    <property type="entry name" value="ExsB"/>
    <property type="match status" value="1"/>
</dbReference>
<feature type="binding site" evidence="11">
    <location>
        <position position="208"/>
    </location>
    <ligand>
        <name>Zn(2+)</name>
        <dbReference type="ChEBI" id="CHEBI:29105"/>
    </ligand>
</feature>
<evidence type="ECO:0000256" key="5">
    <source>
        <dbReference type="ARBA" id="ARBA00022785"/>
    </source>
</evidence>
<dbReference type="CDD" id="cd01995">
    <property type="entry name" value="QueC-like"/>
    <property type="match status" value="1"/>
</dbReference>
<dbReference type="EC" id="6.3.4.20" evidence="9 11"/>
<evidence type="ECO:0000256" key="7">
    <source>
        <dbReference type="ARBA" id="ARBA00022840"/>
    </source>
</evidence>
<evidence type="ECO:0000256" key="3">
    <source>
        <dbReference type="ARBA" id="ARBA00022723"/>
    </source>
</evidence>
<dbReference type="EMBL" id="AAUX01000001">
    <property type="protein sequence ID" value="EAV46753.1"/>
    <property type="molecule type" value="Genomic_DNA"/>
</dbReference>
<dbReference type="InterPro" id="IPR018317">
    <property type="entry name" value="QueC"/>
</dbReference>
<dbReference type="PANTHER" id="PTHR42914">
    <property type="entry name" value="7-CYANO-7-DEAZAGUANINE SYNTHASE"/>
    <property type="match status" value="1"/>
</dbReference>
<dbReference type="Proteomes" id="UP000054262">
    <property type="component" value="Unassembled WGS sequence"/>
</dbReference>
<dbReference type="GO" id="GO:0008270">
    <property type="term" value="F:zinc ion binding"/>
    <property type="evidence" value="ECO:0007669"/>
    <property type="project" value="UniProtKB-UniRule"/>
</dbReference>
<evidence type="ECO:0000256" key="6">
    <source>
        <dbReference type="ARBA" id="ARBA00022833"/>
    </source>
</evidence>
<evidence type="ECO:0000256" key="1">
    <source>
        <dbReference type="ARBA" id="ARBA00005061"/>
    </source>
</evidence>
<keyword evidence="4 11" id="KW-0547">Nucleotide-binding</keyword>
<comment type="cofactor">
    <cofactor evidence="11">
        <name>Zn(2+)</name>
        <dbReference type="ChEBI" id="CHEBI:29105"/>
    </cofactor>
    <text evidence="11">Binds 1 zinc ion per subunit.</text>
</comment>
<keyword evidence="5 11" id="KW-0671">Queuosine biosynthesis</keyword>
<proteinExistence type="inferred from homology"/>
<gene>
    <name evidence="11" type="primary">queC</name>
    <name evidence="12" type="ORF">MB2181_01730</name>
</gene>
<dbReference type="InterPro" id="IPR014729">
    <property type="entry name" value="Rossmann-like_a/b/a_fold"/>
</dbReference>
<evidence type="ECO:0000256" key="4">
    <source>
        <dbReference type="ARBA" id="ARBA00022741"/>
    </source>
</evidence>
<comment type="catalytic activity">
    <reaction evidence="10 11">
        <text>7-carboxy-7-carbaguanine + NH4(+) + 2 ATP = 7-cyano-7-carbaguanine + 2 AMP + 2 diphosphate + 2 H(+)</text>
        <dbReference type="Rhea" id="RHEA:27982"/>
        <dbReference type="ChEBI" id="CHEBI:15378"/>
        <dbReference type="ChEBI" id="CHEBI:28938"/>
        <dbReference type="ChEBI" id="CHEBI:30616"/>
        <dbReference type="ChEBI" id="CHEBI:33019"/>
        <dbReference type="ChEBI" id="CHEBI:45075"/>
        <dbReference type="ChEBI" id="CHEBI:61036"/>
        <dbReference type="ChEBI" id="CHEBI:456215"/>
        <dbReference type="EC" id="6.3.4.20"/>
    </reaction>
</comment>
<dbReference type="HAMAP" id="MF_01633">
    <property type="entry name" value="QueC"/>
    <property type="match status" value="1"/>
</dbReference>
<comment type="caution">
    <text evidence="12">The sequence shown here is derived from an EMBL/GenBank/DDBJ whole genome shotgun (WGS) entry which is preliminary data.</text>
</comment>
<feature type="binding site" evidence="11">
    <location>
        <position position="205"/>
    </location>
    <ligand>
        <name>Zn(2+)</name>
        <dbReference type="ChEBI" id="CHEBI:29105"/>
    </ligand>
</feature>
<reference evidence="12 13" key="1">
    <citation type="submission" date="2006-11" db="EMBL/GenBank/DDBJ databases">
        <authorList>
            <person name="Giovannoni S."/>
            <person name="Vergin K."/>
            <person name="Ferriera S."/>
            <person name="Johnson J."/>
            <person name="Kravitz S."/>
            <person name="Beeson K."/>
            <person name="Sutton G."/>
            <person name="Rogers Y.-H."/>
            <person name="Friedman R."/>
            <person name="Frazier M."/>
            <person name="Venter J.C."/>
        </authorList>
    </citation>
    <scope>NUCLEOTIDE SEQUENCE [LARGE SCALE GENOMIC DNA]</scope>
    <source>
        <strain evidence="12 13">HTCC2181</strain>
    </source>
</reference>
<evidence type="ECO:0000256" key="10">
    <source>
        <dbReference type="ARBA" id="ARBA00047890"/>
    </source>
</evidence>
<evidence type="ECO:0000256" key="9">
    <source>
        <dbReference type="ARBA" id="ARBA00039149"/>
    </source>
</evidence>
<dbReference type="AlphaFoldDB" id="A0P5E3"/>
<dbReference type="Pfam" id="PF06508">
    <property type="entry name" value="QueC"/>
    <property type="match status" value="1"/>
</dbReference>
<keyword evidence="3 11" id="KW-0479">Metal-binding</keyword>
<comment type="similarity">
    <text evidence="8 11">Belongs to the QueC family.</text>
</comment>
<dbReference type="SUPFAM" id="SSF52402">
    <property type="entry name" value="Adenine nucleotide alpha hydrolases-like"/>
    <property type="match status" value="1"/>
</dbReference>
<protein>
    <recommendedName>
        <fullName evidence="9 11">7-cyano-7-deazaguanine synthase</fullName>
        <ecNumber evidence="9 11">6.3.4.20</ecNumber>
    </recommendedName>
    <alternativeName>
        <fullName evidence="11">7-cyano-7-carbaguanine synthase</fullName>
    </alternativeName>
    <alternativeName>
        <fullName evidence="11">PreQ(0) synthase</fullName>
    </alternativeName>
    <alternativeName>
        <fullName evidence="11">Queuosine biosynthesis protein QueC</fullName>
    </alternativeName>
</protein>
<accession>A0P5E3</accession>
<sequence>MKKKVSKSAVILLSGGLDSATVLAIAKAEGYQCYAMNINYQQRHSAELKYAKRLAHHYDVEEYKVVDIDLSWLTGSSLTNKSMIIPQSASEGIPSTYVPARNTIMMTLALAWAETIKSQAIFIGVNAIDYSGYPDCREEYIKSFEVMANLATKTGVEGSRITIHAPLIHLDKAEIISLGIQKGLDYSKTVSCYQATEEGHACGKCDSCRLRREGFEKLGVADPTLYVR</sequence>
<evidence type="ECO:0000256" key="8">
    <source>
        <dbReference type="ARBA" id="ARBA00037993"/>
    </source>
</evidence>
<dbReference type="PANTHER" id="PTHR42914:SF1">
    <property type="entry name" value="7-CYANO-7-DEAZAGUANINE SYNTHASE"/>
    <property type="match status" value="1"/>
</dbReference>
<feature type="binding site" evidence="11">
    <location>
        <position position="192"/>
    </location>
    <ligand>
        <name>Zn(2+)</name>
        <dbReference type="ChEBI" id="CHEBI:29105"/>
    </ligand>
</feature>
<keyword evidence="7 11" id="KW-0067">ATP-binding</keyword>
<evidence type="ECO:0000256" key="11">
    <source>
        <dbReference type="HAMAP-Rule" id="MF_01633"/>
    </source>
</evidence>
<keyword evidence="13" id="KW-1185">Reference proteome</keyword>
<dbReference type="GO" id="GO:0005524">
    <property type="term" value="F:ATP binding"/>
    <property type="evidence" value="ECO:0007669"/>
    <property type="project" value="UniProtKB-UniRule"/>
</dbReference>
<dbReference type="GO" id="GO:0016879">
    <property type="term" value="F:ligase activity, forming carbon-nitrogen bonds"/>
    <property type="evidence" value="ECO:0007669"/>
    <property type="project" value="UniProtKB-UniRule"/>
</dbReference>
<name>A0P5E3_9PROT</name>
<organism evidence="12 13">
    <name type="scientific">Methylophilales bacterium HTCC2181</name>
    <dbReference type="NCBI Taxonomy" id="383631"/>
    <lineage>
        <taxon>Bacteria</taxon>
        <taxon>Pseudomonadati</taxon>
        <taxon>Pseudomonadota</taxon>
        <taxon>Betaproteobacteria</taxon>
        <taxon>Nitrosomonadales</taxon>
        <taxon>OM43 clade</taxon>
    </lineage>
</organism>
<comment type="function">
    <text evidence="11">Catalyzes the ATP-dependent conversion of 7-carboxy-7-deazaguanine (CDG) to 7-cyano-7-deazaguanine (preQ(0)).</text>
</comment>
<keyword evidence="2 11" id="KW-0436">Ligase</keyword>
<keyword evidence="6 11" id="KW-0862">Zinc</keyword>
<feature type="binding site" evidence="11">
    <location>
        <position position="202"/>
    </location>
    <ligand>
        <name>Zn(2+)</name>
        <dbReference type="ChEBI" id="CHEBI:29105"/>
    </ligand>
</feature>
<dbReference type="NCBIfam" id="TIGR00364">
    <property type="entry name" value="7-cyano-7-deazaguanine synthase QueC"/>
    <property type="match status" value="1"/>
</dbReference>
<dbReference type="Gene3D" id="3.40.50.620">
    <property type="entry name" value="HUPs"/>
    <property type="match status" value="1"/>
</dbReference>
<evidence type="ECO:0000313" key="13">
    <source>
        <dbReference type="Proteomes" id="UP000054262"/>
    </source>
</evidence>
<evidence type="ECO:0000256" key="2">
    <source>
        <dbReference type="ARBA" id="ARBA00022598"/>
    </source>
</evidence>
<comment type="pathway">
    <text evidence="1 11">Purine metabolism; 7-cyano-7-deazaguanine biosynthesis.</text>
</comment>
<evidence type="ECO:0000313" key="12">
    <source>
        <dbReference type="EMBL" id="EAV46753.1"/>
    </source>
</evidence>